<evidence type="ECO:0000313" key="5">
    <source>
        <dbReference type="EMBL" id="UQN14542.1"/>
    </source>
</evidence>
<feature type="domain" description="HTH araC/xylS-type" evidence="4">
    <location>
        <begin position="206"/>
        <end position="306"/>
    </location>
</feature>
<evidence type="ECO:0000256" key="2">
    <source>
        <dbReference type="ARBA" id="ARBA00023125"/>
    </source>
</evidence>
<dbReference type="SUPFAM" id="SSF46689">
    <property type="entry name" value="Homeodomain-like"/>
    <property type="match status" value="1"/>
</dbReference>
<keyword evidence="3" id="KW-0804">Transcription</keyword>
<reference evidence="5" key="1">
    <citation type="submission" date="2022-05" db="EMBL/GenBank/DDBJ databases">
        <title>Complete genome sequence of toluene-degrading Gulosibacter sediminis strain ACHW.36C.</title>
        <authorList>
            <person name="Wai A.C."/>
            <person name="Lai G.K."/>
            <person name="Griffin S.D."/>
            <person name="Leung F.C."/>
        </authorList>
    </citation>
    <scope>NUCLEOTIDE SEQUENCE [LARGE SCALE GENOMIC DNA]</scope>
    <source>
        <strain evidence="5">ACHW.36C</strain>
    </source>
</reference>
<dbReference type="Gene3D" id="1.10.10.60">
    <property type="entry name" value="Homeodomain-like"/>
    <property type="match status" value="1"/>
</dbReference>
<evidence type="ECO:0000256" key="1">
    <source>
        <dbReference type="ARBA" id="ARBA00023015"/>
    </source>
</evidence>
<organism evidence="5">
    <name type="scientific">Gulosibacter sediminis</name>
    <dbReference type="NCBI Taxonomy" id="1729695"/>
    <lineage>
        <taxon>Bacteria</taxon>
        <taxon>Bacillati</taxon>
        <taxon>Actinomycetota</taxon>
        <taxon>Actinomycetes</taxon>
        <taxon>Micrococcales</taxon>
        <taxon>Microbacteriaceae</taxon>
        <taxon>Gulosibacter</taxon>
    </lineage>
</organism>
<name>A0ABY4MZD7_9MICO</name>
<keyword evidence="2" id="KW-0238">DNA-binding</keyword>
<dbReference type="PANTHER" id="PTHR46796:SF6">
    <property type="entry name" value="ARAC SUBFAMILY"/>
    <property type="match status" value="1"/>
</dbReference>
<accession>A0ABY4MZD7</accession>
<dbReference type="InterPro" id="IPR018060">
    <property type="entry name" value="HTH_AraC"/>
</dbReference>
<dbReference type="Pfam" id="PF14525">
    <property type="entry name" value="AraC_binding_2"/>
    <property type="match status" value="1"/>
</dbReference>
<gene>
    <name evidence="5" type="ORF">M3M28_10885</name>
</gene>
<sequence>MAKKLTTARVPRRERVAFWNQAVSETFVDLGCIAGNDADSIEGEIDVRSFGGLQVSTVRSTAQLVTRGRSEVAAARCDAGYLVGVQTRGRCVVTQDGRSAEIAQGSLAAYDTQRPYRLELLGEFEQVVVQVPRLVFDRMRAPETLTARAVEGAGVGSVFLSALGSLQHVDDQVGPAIASSMAQGLEHLLLAALAPLDADAGSARRRLIEAHLEEHLRDPSLSVASIAAALHLSPSSIHRTFAHDGDTLMNQVWNRRLDGAYRDLAQCPKDVTLTQLAHSWGFANSAHFSRAFKARFGAPPSQLRHPRIR</sequence>
<evidence type="ECO:0000256" key="3">
    <source>
        <dbReference type="ARBA" id="ARBA00023163"/>
    </source>
</evidence>
<keyword evidence="1" id="KW-0805">Transcription regulation</keyword>
<dbReference type="PROSITE" id="PS01124">
    <property type="entry name" value="HTH_ARAC_FAMILY_2"/>
    <property type="match status" value="1"/>
</dbReference>
<dbReference type="InterPro" id="IPR050204">
    <property type="entry name" value="AraC_XylS_family_regulators"/>
</dbReference>
<dbReference type="EMBL" id="CP097160">
    <property type="protein sequence ID" value="UQN14542.1"/>
    <property type="molecule type" value="Genomic_DNA"/>
</dbReference>
<proteinExistence type="predicted"/>
<dbReference type="InterPro" id="IPR009057">
    <property type="entry name" value="Homeodomain-like_sf"/>
</dbReference>
<dbReference type="Pfam" id="PF12833">
    <property type="entry name" value="HTH_18"/>
    <property type="match status" value="1"/>
</dbReference>
<dbReference type="PANTHER" id="PTHR46796">
    <property type="entry name" value="HTH-TYPE TRANSCRIPTIONAL ACTIVATOR RHAS-RELATED"/>
    <property type="match status" value="1"/>
</dbReference>
<dbReference type="PRINTS" id="PR00032">
    <property type="entry name" value="HTHARAC"/>
</dbReference>
<evidence type="ECO:0000259" key="4">
    <source>
        <dbReference type="PROSITE" id="PS01124"/>
    </source>
</evidence>
<protein>
    <submittedName>
        <fullName evidence="5">Helix-turn-helix domain-containing protein</fullName>
    </submittedName>
</protein>
<dbReference type="SMART" id="SM00342">
    <property type="entry name" value="HTH_ARAC"/>
    <property type="match status" value="1"/>
</dbReference>
<dbReference type="InterPro" id="IPR020449">
    <property type="entry name" value="Tscrpt_reg_AraC-type_HTH"/>
</dbReference>
<dbReference type="InterPro" id="IPR035418">
    <property type="entry name" value="AraC-bd_2"/>
</dbReference>